<dbReference type="InterPro" id="IPR050612">
    <property type="entry name" value="Prok_Mopterin_Oxidored"/>
</dbReference>
<dbReference type="GO" id="GO:0030288">
    <property type="term" value="C:outer membrane-bounded periplasmic space"/>
    <property type="evidence" value="ECO:0007669"/>
    <property type="project" value="TreeGrafter"/>
</dbReference>
<keyword evidence="5" id="KW-0408">Iron</keyword>
<gene>
    <name evidence="9" type="ORF">D1639_05855</name>
</gene>
<evidence type="ECO:0000259" key="8">
    <source>
        <dbReference type="SMART" id="SM00926"/>
    </source>
</evidence>
<evidence type="ECO:0000256" key="7">
    <source>
        <dbReference type="SAM" id="MobiDB-lite"/>
    </source>
</evidence>
<evidence type="ECO:0000256" key="1">
    <source>
        <dbReference type="ARBA" id="ARBA00010312"/>
    </source>
</evidence>
<dbReference type="SUPFAM" id="SSF50692">
    <property type="entry name" value="ADC-like"/>
    <property type="match status" value="1"/>
</dbReference>
<dbReference type="GO" id="GO:0009061">
    <property type="term" value="P:anaerobic respiration"/>
    <property type="evidence" value="ECO:0007669"/>
    <property type="project" value="TreeGrafter"/>
</dbReference>
<comment type="similarity">
    <text evidence="1">Belongs to the prokaryotic molybdopterin-containing oxidoreductase family.</text>
</comment>
<dbReference type="InterPro" id="IPR009010">
    <property type="entry name" value="Asp_de-COase-like_dom_sf"/>
</dbReference>
<dbReference type="InterPro" id="IPR006656">
    <property type="entry name" value="Mopterin_OxRdtase"/>
</dbReference>
<dbReference type="GO" id="GO:0009055">
    <property type="term" value="F:electron transfer activity"/>
    <property type="evidence" value="ECO:0007669"/>
    <property type="project" value="TreeGrafter"/>
</dbReference>
<dbReference type="SMART" id="SM00926">
    <property type="entry name" value="Molybdop_Fe4S4"/>
    <property type="match status" value="1"/>
</dbReference>
<dbReference type="GO" id="GO:0016491">
    <property type="term" value="F:oxidoreductase activity"/>
    <property type="evidence" value="ECO:0007669"/>
    <property type="project" value="UniProtKB-KW"/>
</dbReference>
<dbReference type="InterPro" id="IPR006963">
    <property type="entry name" value="Mopterin_OxRdtase_4Fe-4S_dom"/>
</dbReference>
<dbReference type="InterPro" id="IPR006311">
    <property type="entry name" value="TAT_signal"/>
</dbReference>
<evidence type="ECO:0000256" key="3">
    <source>
        <dbReference type="ARBA" id="ARBA00022729"/>
    </source>
</evidence>
<dbReference type="SUPFAM" id="SSF53706">
    <property type="entry name" value="Formate dehydrogenase/DMSO reductase, domains 1-3"/>
    <property type="match status" value="1"/>
</dbReference>
<dbReference type="Gene3D" id="3.40.228.10">
    <property type="entry name" value="Dimethylsulfoxide Reductase, domain 2"/>
    <property type="match status" value="1"/>
</dbReference>
<dbReference type="PANTHER" id="PTHR43742:SF3">
    <property type="entry name" value="DIMETHYL SULFOXIDE REDUCTASE DMSA"/>
    <property type="match status" value="1"/>
</dbReference>
<keyword evidence="2" id="KW-0479">Metal-binding</keyword>
<dbReference type="PANTHER" id="PTHR43742">
    <property type="entry name" value="TRIMETHYLAMINE-N-OXIDE REDUCTASE"/>
    <property type="match status" value="1"/>
</dbReference>
<feature type="domain" description="4Fe-4S Mo/W bis-MGD-type" evidence="8">
    <location>
        <begin position="62"/>
        <end position="122"/>
    </location>
</feature>
<name>A0A7C9JDL2_9BACT</name>
<dbReference type="Gene3D" id="2.20.25.90">
    <property type="entry name" value="ADC-like domains"/>
    <property type="match status" value="1"/>
</dbReference>
<evidence type="ECO:0000256" key="4">
    <source>
        <dbReference type="ARBA" id="ARBA00023002"/>
    </source>
</evidence>
<protein>
    <submittedName>
        <fullName evidence="9">Molybdopterin guanine dinucleotide-containing S/N-oxide reductase</fullName>
    </submittedName>
</protein>
<evidence type="ECO:0000256" key="2">
    <source>
        <dbReference type="ARBA" id="ARBA00022723"/>
    </source>
</evidence>
<keyword evidence="6" id="KW-0411">Iron-sulfur</keyword>
<dbReference type="GO" id="GO:0051536">
    <property type="term" value="F:iron-sulfur cluster binding"/>
    <property type="evidence" value="ECO:0007669"/>
    <property type="project" value="UniProtKB-KW"/>
</dbReference>
<proteinExistence type="inferred from homology"/>
<dbReference type="GO" id="GO:0030151">
    <property type="term" value="F:molybdenum ion binding"/>
    <property type="evidence" value="ECO:0007669"/>
    <property type="project" value="TreeGrafter"/>
</dbReference>
<evidence type="ECO:0000313" key="9">
    <source>
        <dbReference type="EMBL" id="NBI34561.1"/>
    </source>
</evidence>
<keyword evidence="3" id="KW-0732">Signal</keyword>
<organism evidence="9">
    <name type="scientific">Muribaculaceae bacterium Z82</name>
    <dbReference type="NCBI Taxonomy" id="2304548"/>
    <lineage>
        <taxon>Bacteria</taxon>
        <taxon>Pseudomonadati</taxon>
        <taxon>Bacteroidota</taxon>
        <taxon>Bacteroidia</taxon>
        <taxon>Bacteroidales</taxon>
        <taxon>Muribaculaceae</taxon>
    </lineage>
</organism>
<feature type="region of interest" description="Disordered" evidence="7">
    <location>
        <begin position="32"/>
        <end position="51"/>
    </location>
</feature>
<dbReference type="AlphaFoldDB" id="A0A7C9JDL2"/>
<dbReference type="Pfam" id="PF01568">
    <property type="entry name" value="Molydop_binding"/>
    <property type="match status" value="1"/>
</dbReference>
<accession>A0A7C9JDL2</accession>
<dbReference type="EMBL" id="QWKH01000033">
    <property type="protein sequence ID" value="NBI34561.1"/>
    <property type="molecule type" value="Genomic_DNA"/>
</dbReference>
<dbReference type="GO" id="GO:0043546">
    <property type="term" value="F:molybdopterin cofactor binding"/>
    <property type="evidence" value="ECO:0007669"/>
    <property type="project" value="InterPro"/>
</dbReference>
<dbReference type="Pfam" id="PF00384">
    <property type="entry name" value="Molybdopterin"/>
    <property type="match status" value="1"/>
</dbReference>
<dbReference type="PROSITE" id="PS51318">
    <property type="entry name" value="TAT"/>
    <property type="match status" value="1"/>
</dbReference>
<dbReference type="Gene3D" id="3.40.50.740">
    <property type="match status" value="2"/>
</dbReference>
<sequence>METSLTRRSFVAWGAAAAGAATLVGFTGCSSGEPEKSDAGSDGDSAQSEVVAAAETPLVEAGEWLSNTCMYNCSCGVSRCILKVYVEDGVPLKIRTDEEDEDSYALPQRRACVRGRAQISNHLSPARIKYPLKRKNWSPDNPHGELRGKDEWERISWDEALDYVAAEIKKVVDQYGPKGIFCGGATPSTTLRTYDQTVCLLDALGGTVHAEAGTISYGAFPVVDTHMIGGFGMANAPHPLQLRTSELHVLFGCNWTSNLSGNTGWWLNQCRENGAKVIIIDPWLSQTAQVVADEWIPVLPGTDTALMLAICYQWIQDGTYDQDFLDTYTIGFDADHMPEGANPQDNFKDYVLGTYDNEPKTPEWAEPKCGVPAQRIIDLATEVAATDKVNFFASMTSAKIPAGEQLCQAFYTMALMHGGLGTPGHYMGWSGIRSYMGGTVGAGSFSSIDLNPVNPLAPAGSPVYMFYPIPVFSKLDGADWENMEPSETWQSILDGEYGRDCWPEGKHKIDFHAMYLGGGRNYLNQQPNANAGIKAIRKMDFVWADNPYFDPTRQYCDILLPVAGFWEKGNVAYSEDQTVTIWADRIMEPLYESKTEGWIAEELAKRLDLDPKVVNPLTDAERSYVTIKNATIMDGETFQTSPLITISQEEAKSFGIDGAETQDEGRISFTEFKEKGYIKYPQKDDAFVPEPYMAFINDPEGSPLATASGKFEIYCQTLAYMVNSVGYSQIAPIAKWQIGDPEQGHGTQTEEYPLLLWTPHTLRRAHSVNDNVTSLREAYPQECFMSVVDAEARGIKNGDVVLMSSPHGQVLRPAKVMPTLVPGAVALQDGAWINIDEETGIDLGGCPNILQAPKASGGGSQSWNGTLVQVEKYTGKLKLGPDKNTPIVVPVGVEE</sequence>
<dbReference type="InterPro" id="IPR006657">
    <property type="entry name" value="MoPterin_dinucl-bd_dom"/>
</dbReference>
<dbReference type="Gene3D" id="2.40.40.20">
    <property type="match status" value="1"/>
</dbReference>
<dbReference type="PROSITE" id="PS51257">
    <property type="entry name" value="PROKAR_LIPOPROTEIN"/>
    <property type="match status" value="1"/>
</dbReference>
<keyword evidence="4" id="KW-0560">Oxidoreductase</keyword>
<evidence type="ECO:0000256" key="6">
    <source>
        <dbReference type="ARBA" id="ARBA00023014"/>
    </source>
</evidence>
<evidence type="ECO:0000256" key="5">
    <source>
        <dbReference type="ARBA" id="ARBA00023004"/>
    </source>
</evidence>
<comment type="caution">
    <text evidence="9">The sequence shown here is derived from an EMBL/GenBank/DDBJ whole genome shotgun (WGS) entry which is preliminary data.</text>
</comment>
<reference evidence="9" key="1">
    <citation type="submission" date="2018-08" db="EMBL/GenBank/DDBJ databases">
        <title>Murine metabolic-syndrome-specific gut microbial biobank.</title>
        <authorList>
            <person name="Liu C."/>
        </authorList>
    </citation>
    <scope>NUCLEOTIDE SEQUENCE [LARGE SCALE GENOMIC DNA]</scope>
    <source>
        <strain evidence="9">Z82</strain>
    </source>
</reference>